<sequence>MDNPQSNEEQARQVQPALSGKLSQKSHYLQDLTDAIDAFDDRRVYELVDPQRYATLIRGNDQAEVNPLASLVTDLHPDLSHYLSHDLLAYLKQTYPFFYFEESDQGHFEIYFGNWWDRRQFGDLDVLNVQFVFDQVEYEKLTQSFALEAENKNYNSDRIKDIARQSQELQALMDQQEQRDLEKEKLRAQLKEVGENRGIFAGGRAKSERQELLDRLTVLADEDDRANNAYKGMKANEDESLVLAKEDTILSYEKQAIRKVFGDYATFEDRNANLYVDYLSHLIGRHIESDSQHEELRASKQNSGVKHNGK</sequence>
<dbReference type="RefSeq" id="WP_407882109.1">
    <property type="nucleotide sequence ID" value="NZ_BQXO01000001.1"/>
</dbReference>
<name>A0ABQ5JKP5_9LACO</name>
<evidence type="ECO:0000256" key="2">
    <source>
        <dbReference type="SAM" id="MobiDB-lite"/>
    </source>
</evidence>
<feature type="region of interest" description="Disordered" evidence="2">
    <location>
        <begin position="290"/>
        <end position="310"/>
    </location>
</feature>
<comment type="caution">
    <text evidence="3">The sequence shown here is derived from an EMBL/GenBank/DDBJ whole genome shotgun (WGS) entry which is preliminary data.</text>
</comment>
<feature type="coiled-coil region" evidence="1">
    <location>
        <begin position="159"/>
        <end position="192"/>
    </location>
</feature>
<evidence type="ECO:0000313" key="4">
    <source>
        <dbReference type="Proteomes" id="UP001628078"/>
    </source>
</evidence>
<evidence type="ECO:0008006" key="5">
    <source>
        <dbReference type="Google" id="ProtNLM"/>
    </source>
</evidence>
<protein>
    <recommendedName>
        <fullName evidence="5">Exonuclease SbcC</fullName>
    </recommendedName>
</protein>
<proteinExistence type="predicted"/>
<accession>A0ABQ5JKP5</accession>
<feature type="compositionally biased region" description="Polar residues" evidence="2">
    <location>
        <begin position="299"/>
        <end position="310"/>
    </location>
</feature>
<evidence type="ECO:0000256" key="1">
    <source>
        <dbReference type="SAM" id="Coils"/>
    </source>
</evidence>
<organism evidence="3 4">
    <name type="scientific">Furfurilactobacillus curtus</name>
    <dbReference type="NCBI Taxonomy" id="1746200"/>
    <lineage>
        <taxon>Bacteria</taxon>
        <taxon>Bacillati</taxon>
        <taxon>Bacillota</taxon>
        <taxon>Bacilli</taxon>
        <taxon>Lactobacillales</taxon>
        <taxon>Lactobacillaceae</taxon>
        <taxon>Furfurilactobacillus</taxon>
    </lineage>
</organism>
<dbReference type="Proteomes" id="UP001628078">
    <property type="component" value="Unassembled WGS sequence"/>
</dbReference>
<gene>
    <name evidence="3" type="ORF">JCM31185_01500</name>
</gene>
<evidence type="ECO:0000313" key="3">
    <source>
        <dbReference type="EMBL" id="GKT04861.1"/>
    </source>
</evidence>
<keyword evidence="1" id="KW-0175">Coiled coil</keyword>
<reference evidence="3 4" key="1">
    <citation type="submission" date="2022-03" db="EMBL/GenBank/DDBJ databases">
        <title>Draft genome sequence of Furfurilactobacillus curtus JCM 31185.</title>
        <authorList>
            <person name="Suzuki S."/>
            <person name="Endo A."/>
            <person name="Kajikawa A."/>
        </authorList>
    </citation>
    <scope>NUCLEOTIDE SEQUENCE [LARGE SCALE GENOMIC DNA]</scope>
    <source>
        <strain evidence="3 4">JCM 31185</strain>
    </source>
</reference>
<dbReference type="EMBL" id="BQXO01000001">
    <property type="protein sequence ID" value="GKT04861.1"/>
    <property type="molecule type" value="Genomic_DNA"/>
</dbReference>
<keyword evidence="4" id="KW-1185">Reference proteome</keyword>
<feature type="region of interest" description="Disordered" evidence="2">
    <location>
        <begin position="1"/>
        <end position="22"/>
    </location>
</feature>